<gene>
    <name evidence="3" type="ORF">FHX34_106248</name>
</gene>
<dbReference type="Pfam" id="PF14659">
    <property type="entry name" value="Phage_int_SAM_3"/>
    <property type="match status" value="1"/>
</dbReference>
<dbReference type="Proteomes" id="UP000320239">
    <property type="component" value="Unassembled WGS sequence"/>
</dbReference>
<dbReference type="InterPro" id="IPR004107">
    <property type="entry name" value="Integrase_SAM-like_N"/>
</dbReference>
<evidence type="ECO:0000313" key="3">
    <source>
        <dbReference type="EMBL" id="TWG11518.1"/>
    </source>
</evidence>
<proteinExistence type="predicted"/>
<accession>A0A561VIS2</accession>
<evidence type="ECO:0000259" key="2">
    <source>
        <dbReference type="Pfam" id="PF14659"/>
    </source>
</evidence>
<keyword evidence="4" id="KW-1185">Reference proteome</keyword>
<keyword evidence="1" id="KW-0238">DNA-binding</keyword>
<dbReference type="AlphaFoldDB" id="A0A561VIS2"/>
<dbReference type="Gene3D" id="1.10.150.130">
    <property type="match status" value="1"/>
</dbReference>
<dbReference type="EMBL" id="VIWY01000006">
    <property type="protein sequence ID" value="TWG11518.1"/>
    <property type="molecule type" value="Genomic_DNA"/>
</dbReference>
<sequence length="125" mass="14050">MAWVEKRGDSFRVRFRKADGNVVTDSSHPTWAAAELRSKQVDIEHARDAYIDPARGRITLAEWITIWEPGHEAGDAKWAAYHSHLCNHILPRFGNVPLNKIARQDIKAFVKTLKGALPRAAQPAS</sequence>
<dbReference type="GO" id="GO:0003677">
    <property type="term" value="F:DNA binding"/>
    <property type="evidence" value="ECO:0007669"/>
    <property type="project" value="UniProtKB-KW"/>
</dbReference>
<dbReference type="InterPro" id="IPR010998">
    <property type="entry name" value="Integrase_recombinase_N"/>
</dbReference>
<evidence type="ECO:0000256" key="1">
    <source>
        <dbReference type="ARBA" id="ARBA00023125"/>
    </source>
</evidence>
<reference evidence="3 4" key="1">
    <citation type="submission" date="2019-06" db="EMBL/GenBank/DDBJ databases">
        <title>Sequencing the genomes of 1000 actinobacteria strains.</title>
        <authorList>
            <person name="Klenk H.-P."/>
        </authorList>
    </citation>
    <scope>NUCLEOTIDE SEQUENCE [LARGE SCALE GENOMIC DNA]</scope>
    <source>
        <strain evidence="3 4">DSM 43866</strain>
    </source>
</reference>
<evidence type="ECO:0000313" key="4">
    <source>
        <dbReference type="Proteomes" id="UP000320239"/>
    </source>
</evidence>
<dbReference type="GO" id="GO:0015074">
    <property type="term" value="P:DNA integration"/>
    <property type="evidence" value="ECO:0007669"/>
    <property type="project" value="InterPro"/>
</dbReference>
<name>A0A561VIS2_ACTTI</name>
<protein>
    <submittedName>
        <fullName evidence="3">Integrase-like protein</fullName>
    </submittedName>
</protein>
<comment type="caution">
    <text evidence="3">The sequence shown here is derived from an EMBL/GenBank/DDBJ whole genome shotgun (WGS) entry which is preliminary data.</text>
</comment>
<feature type="domain" description="Integrase SAM-like N-terminal" evidence="2">
    <location>
        <begin position="59"/>
        <end position="113"/>
    </location>
</feature>
<organism evidence="3 4">
    <name type="scientific">Actinoplanes teichomyceticus</name>
    <dbReference type="NCBI Taxonomy" id="1867"/>
    <lineage>
        <taxon>Bacteria</taxon>
        <taxon>Bacillati</taxon>
        <taxon>Actinomycetota</taxon>
        <taxon>Actinomycetes</taxon>
        <taxon>Micromonosporales</taxon>
        <taxon>Micromonosporaceae</taxon>
        <taxon>Actinoplanes</taxon>
    </lineage>
</organism>